<protein>
    <submittedName>
        <fullName evidence="2">Uncharacterized protein</fullName>
    </submittedName>
</protein>
<sequence length="149" mass="16234">MDQTARIISVALGEDKVPLDQGNDAKCRAFTSVHPCRHDEECIIVEGVLRCVKKTTDSEGIKLSVLVASVVGSLLFLVIVILVGVICKKNSRSSKGKIDTTNLQGVDLCKITRPKITGSELGSEYNIVKPDAPKNRCYSFSVNCRINKI</sequence>
<reference evidence="2" key="1">
    <citation type="journal article" date="2019" name="bioRxiv">
        <title>The Genome of the Zebra Mussel, Dreissena polymorpha: A Resource for Invasive Species Research.</title>
        <authorList>
            <person name="McCartney M.A."/>
            <person name="Auch B."/>
            <person name="Kono T."/>
            <person name="Mallez S."/>
            <person name="Zhang Y."/>
            <person name="Obille A."/>
            <person name="Becker A."/>
            <person name="Abrahante J.E."/>
            <person name="Garbe J."/>
            <person name="Badalamenti J.P."/>
            <person name="Herman A."/>
            <person name="Mangelson H."/>
            <person name="Liachko I."/>
            <person name="Sullivan S."/>
            <person name="Sone E.D."/>
            <person name="Koren S."/>
            <person name="Silverstein K.A.T."/>
            <person name="Beckman K.B."/>
            <person name="Gohl D.M."/>
        </authorList>
    </citation>
    <scope>NUCLEOTIDE SEQUENCE</scope>
    <source>
        <strain evidence="2">Duluth1</strain>
        <tissue evidence="2">Whole animal</tissue>
    </source>
</reference>
<dbReference type="AlphaFoldDB" id="A0A9D4LMD0"/>
<reference evidence="2" key="2">
    <citation type="submission" date="2020-11" db="EMBL/GenBank/DDBJ databases">
        <authorList>
            <person name="McCartney M.A."/>
            <person name="Auch B."/>
            <person name="Kono T."/>
            <person name="Mallez S."/>
            <person name="Becker A."/>
            <person name="Gohl D.M."/>
            <person name="Silverstein K.A.T."/>
            <person name="Koren S."/>
            <person name="Bechman K.B."/>
            <person name="Herman A."/>
            <person name="Abrahante J.E."/>
            <person name="Garbe J."/>
        </authorList>
    </citation>
    <scope>NUCLEOTIDE SEQUENCE</scope>
    <source>
        <strain evidence="2">Duluth1</strain>
        <tissue evidence="2">Whole animal</tissue>
    </source>
</reference>
<evidence type="ECO:0000313" key="2">
    <source>
        <dbReference type="EMBL" id="KAH3861455.1"/>
    </source>
</evidence>
<evidence type="ECO:0000313" key="3">
    <source>
        <dbReference type="Proteomes" id="UP000828390"/>
    </source>
</evidence>
<keyword evidence="3" id="KW-1185">Reference proteome</keyword>
<accession>A0A9D4LMD0</accession>
<evidence type="ECO:0000256" key="1">
    <source>
        <dbReference type="SAM" id="Phobius"/>
    </source>
</evidence>
<keyword evidence="1" id="KW-0812">Transmembrane</keyword>
<dbReference type="EMBL" id="JAIWYP010000002">
    <property type="protein sequence ID" value="KAH3861455.1"/>
    <property type="molecule type" value="Genomic_DNA"/>
</dbReference>
<organism evidence="2 3">
    <name type="scientific">Dreissena polymorpha</name>
    <name type="common">Zebra mussel</name>
    <name type="synonym">Mytilus polymorpha</name>
    <dbReference type="NCBI Taxonomy" id="45954"/>
    <lineage>
        <taxon>Eukaryota</taxon>
        <taxon>Metazoa</taxon>
        <taxon>Spiralia</taxon>
        <taxon>Lophotrochozoa</taxon>
        <taxon>Mollusca</taxon>
        <taxon>Bivalvia</taxon>
        <taxon>Autobranchia</taxon>
        <taxon>Heteroconchia</taxon>
        <taxon>Euheterodonta</taxon>
        <taxon>Imparidentia</taxon>
        <taxon>Neoheterodontei</taxon>
        <taxon>Myida</taxon>
        <taxon>Dreissenoidea</taxon>
        <taxon>Dreissenidae</taxon>
        <taxon>Dreissena</taxon>
    </lineage>
</organism>
<name>A0A9D4LMD0_DREPO</name>
<dbReference type="Proteomes" id="UP000828390">
    <property type="component" value="Unassembled WGS sequence"/>
</dbReference>
<comment type="caution">
    <text evidence="2">The sequence shown here is derived from an EMBL/GenBank/DDBJ whole genome shotgun (WGS) entry which is preliminary data.</text>
</comment>
<keyword evidence="1" id="KW-0472">Membrane</keyword>
<gene>
    <name evidence="2" type="ORF">DPMN_024385</name>
</gene>
<proteinExistence type="predicted"/>
<feature type="transmembrane region" description="Helical" evidence="1">
    <location>
        <begin position="63"/>
        <end position="87"/>
    </location>
</feature>
<keyword evidence="1" id="KW-1133">Transmembrane helix</keyword>